<accession>A0ACC2QRX9</accession>
<keyword evidence="2" id="KW-1185">Reference proteome</keyword>
<dbReference type="EMBL" id="CM056784">
    <property type="protein sequence ID" value="KAJ8724417.1"/>
    <property type="molecule type" value="Genomic_DNA"/>
</dbReference>
<sequence length="143" mass="16793">MSEEDISVIAPAEPTKKTRFFKKAVKVNEAKPWTNRFSDPEPKDDKKKKKTLLRRIPSVQKAVIPAFGRFRHSFRKLNCFSKQEEDEMPMMDIPRHKSIDIGVGLARRVSLFLFTRRTVCVHPYHPYTPPQTTRKIYVFSEDK</sequence>
<dbReference type="Proteomes" id="UP001231649">
    <property type="component" value="Chromosome 8"/>
</dbReference>
<proteinExistence type="predicted"/>
<evidence type="ECO:0000313" key="1">
    <source>
        <dbReference type="EMBL" id="KAJ8724417.1"/>
    </source>
</evidence>
<reference evidence="1" key="1">
    <citation type="submission" date="2023-03" db="EMBL/GenBank/DDBJ databases">
        <title>Chromosome-level genomes of two armyworms, Mythimna separata and Mythimna loreyi, provide insights into the biosynthesis and reception of sex pheromones.</title>
        <authorList>
            <person name="Zhao H."/>
        </authorList>
    </citation>
    <scope>NUCLEOTIDE SEQUENCE</scope>
    <source>
        <strain evidence="1">BeijingLab</strain>
    </source>
</reference>
<gene>
    <name evidence="1" type="ORF">PYW08_015891</name>
</gene>
<comment type="caution">
    <text evidence="1">The sequence shown here is derived from an EMBL/GenBank/DDBJ whole genome shotgun (WGS) entry which is preliminary data.</text>
</comment>
<name>A0ACC2QRX9_9NEOP</name>
<organism evidence="1 2">
    <name type="scientific">Mythimna loreyi</name>
    <dbReference type="NCBI Taxonomy" id="667449"/>
    <lineage>
        <taxon>Eukaryota</taxon>
        <taxon>Metazoa</taxon>
        <taxon>Ecdysozoa</taxon>
        <taxon>Arthropoda</taxon>
        <taxon>Hexapoda</taxon>
        <taxon>Insecta</taxon>
        <taxon>Pterygota</taxon>
        <taxon>Neoptera</taxon>
        <taxon>Endopterygota</taxon>
        <taxon>Lepidoptera</taxon>
        <taxon>Glossata</taxon>
        <taxon>Ditrysia</taxon>
        <taxon>Noctuoidea</taxon>
        <taxon>Noctuidae</taxon>
        <taxon>Noctuinae</taxon>
        <taxon>Hadenini</taxon>
        <taxon>Mythimna</taxon>
    </lineage>
</organism>
<evidence type="ECO:0000313" key="2">
    <source>
        <dbReference type="Proteomes" id="UP001231649"/>
    </source>
</evidence>
<protein>
    <submittedName>
        <fullName evidence="1">Uncharacterized protein</fullName>
    </submittedName>
</protein>